<proteinExistence type="inferred from homology"/>
<dbReference type="Proteomes" id="UP000419138">
    <property type="component" value="Unassembled WGS sequence"/>
</dbReference>
<keyword evidence="2" id="KW-0460">Magnesium</keyword>
<dbReference type="PANTHER" id="PTHR35201">
    <property type="entry name" value="TERPENE SYNTHASE"/>
    <property type="match status" value="1"/>
</dbReference>
<keyword evidence="2" id="KW-0479">Metal-binding</keyword>
<sequence>MTGHPPGQTIGTPSDRTGTAAPPVPPRKPAPAVQTFLDGDSFRLPPLSTRLPLLVHPDLPAVEHANACWTRSHLAPAFPADELEAQIQQHIGLWGCYVAPLVTPEVQLLYTEWTTLFFAFDDAITLRESPGHLMRRLLRLMATGELSGAATVLDAAMEDLWGRTTAAFPGPLIRRLTDCTERYLDAVARENVYGHAQALPDMEQFLMIRRECVDMRFFLALLEAGMDIALPDTELDGIEHVTLRALEHIALVNDLFSFRKEAYEGQCFNVISVICARDGVPLQEAIDRTCGFIDEAEAAFIAARDEVLRTSPTRDVAVYLDALGYVLAGNQHWSYITPRYHGDGFRWNGVKAGTLTLHPDRTVFTHDAGCEDHPVRIIPRASSATPARSREGVRSRSSAC</sequence>
<evidence type="ECO:0000256" key="1">
    <source>
        <dbReference type="ARBA" id="ARBA00023239"/>
    </source>
</evidence>
<evidence type="ECO:0000256" key="2">
    <source>
        <dbReference type="RuleBase" id="RU366034"/>
    </source>
</evidence>
<dbReference type="SFLD" id="SFLDS00005">
    <property type="entry name" value="Isoprenoid_Synthase_Type_I"/>
    <property type="match status" value="1"/>
</dbReference>
<keyword evidence="1 2" id="KW-0456">Lyase</keyword>
<gene>
    <name evidence="4" type="ORF">FF041_37190</name>
</gene>
<dbReference type="GO" id="GO:0010333">
    <property type="term" value="F:terpene synthase activity"/>
    <property type="evidence" value="ECO:0007669"/>
    <property type="project" value="InterPro"/>
</dbReference>
<keyword evidence="5" id="KW-1185">Reference proteome</keyword>
<reference evidence="4 5" key="1">
    <citation type="submission" date="2019-05" db="EMBL/GenBank/DDBJ databases">
        <title>Comparative genomics and metabolomics analyses of clavulanic acid producing Streptomyces species provides insight into specialized metabolism and evolution of beta-lactam biosynthetic gene clusters.</title>
        <authorList>
            <person name="Moore M.A."/>
            <person name="Cruz-Morales P."/>
            <person name="Barona Gomez F."/>
            <person name="Kapil T."/>
        </authorList>
    </citation>
    <scope>NUCLEOTIDE SEQUENCE [LARGE SCALE GENOMIC DNA]</scope>
    <source>
        <strain evidence="4 5">NRRL 5741</strain>
    </source>
</reference>
<feature type="region of interest" description="Disordered" evidence="3">
    <location>
        <begin position="1"/>
        <end position="30"/>
    </location>
</feature>
<dbReference type="InterPro" id="IPR034686">
    <property type="entry name" value="Terpene_cyclase-like_2"/>
</dbReference>
<dbReference type="SFLD" id="SFLDG01020">
    <property type="entry name" value="Terpene_Cyclase_Like_2"/>
    <property type="match status" value="1"/>
</dbReference>
<evidence type="ECO:0000256" key="3">
    <source>
        <dbReference type="SAM" id="MobiDB-lite"/>
    </source>
</evidence>
<dbReference type="RefSeq" id="WP_153527064.1">
    <property type="nucleotide sequence ID" value="NZ_JBEPDZ010000053.1"/>
</dbReference>
<dbReference type="GO" id="GO:0046872">
    <property type="term" value="F:metal ion binding"/>
    <property type="evidence" value="ECO:0007669"/>
    <property type="project" value="UniProtKB-KW"/>
</dbReference>
<feature type="region of interest" description="Disordered" evidence="3">
    <location>
        <begin position="380"/>
        <end position="400"/>
    </location>
</feature>
<dbReference type="PANTHER" id="PTHR35201:SF4">
    <property type="entry name" value="BETA-PINACENE SYNTHASE-RELATED"/>
    <property type="match status" value="1"/>
</dbReference>
<comment type="caution">
    <text evidence="4">The sequence shown here is derived from an EMBL/GenBank/DDBJ whole genome shotgun (WGS) entry which is preliminary data.</text>
</comment>
<evidence type="ECO:0000313" key="4">
    <source>
        <dbReference type="EMBL" id="MQT05529.1"/>
    </source>
</evidence>
<dbReference type="Pfam" id="PF19086">
    <property type="entry name" value="Terpene_syn_C_2"/>
    <property type="match status" value="1"/>
</dbReference>
<protein>
    <recommendedName>
        <fullName evidence="2">Terpene synthase</fullName>
        <ecNumber evidence="2">4.2.3.-</ecNumber>
    </recommendedName>
</protein>
<dbReference type="OrthoDB" id="4183143at2"/>
<comment type="cofactor">
    <cofactor evidence="2">
        <name>Mg(2+)</name>
        <dbReference type="ChEBI" id="CHEBI:18420"/>
    </cofactor>
</comment>
<dbReference type="SUPFAM" id="SSF48576">
    <property type="entry name" value="Terpenoid synthases"/>
    <property type="match status" value="1"/>
</dbReference>
<dbReference type="AlphaFoldDB" id="A0A646KT86"/>
<dbReference type="EC" id="4.2.3.-" evidence="2"/>
<accession>A0A646KT86</accession>
<dbReference type="Gene3D" id="1.10.600.10">
    <property type="entry name" value="Farnesyl Diphosphate Synthase"/>
    <property type="match status" value="1"/>
</dbReference>
<dbReference type="InterPro" id="IPR008949">
    <property type="entry name" value="Isoprenoid_synthase_dom_sf"/>
</dbReference>
<organism evidence="4 5">
    <name type="scientific">Streptomyces jumonjinensis</name>
    <dbReference type="NCBI Taxonomy" id="1945"/>
    <lineage>
        <taxon>Bacteria</taxon>
        <taxon>Bacillati</taxon>
        <taxon>Actinomycetota</taxon>
        <taxon>Actinomycetes</taxon>
        <taxon>Kitasatosporales</taxon>
        <taxon>Streptomycetaceae</taxon>
        <taxon>Streptomyces</taxon>
    </lineage>
</organism>
<name>A0A646KT86_STRJU</name>
<comment type="similarity">
    <text evidence="2">Belongs to the terpene synthase family.</text>
</comment>
<evidence type="ECO:0000313" key="5">
    <source>
        <dbReference type="Proteomes" id="UP000419138"/>
    </source>
</evidence>
<dbReference type="EMBL" id="VCLA01000202">
    <property type="protein sequence ID" value="MQT05529.1"/>
    <property type="molecule type" value="Genomic_DNA"/>
</dbReference>